<keyword evidence="1" id="KW-0472">Membrane</keyword>
<proteinExistence type="predicted"/>
<reference evidence="2 3" key="1">
    <citation type="journal article" date="2016" name="Nat. Commun.">
        <title>Thousands of microbial genomes shed light on interconnected biogeochemical processes in an aquifer system.</title>
        <authorList>
            <person name="Anantharaman K."/>
            <person name="Brown C.T."/>
            <person name="Hug L.A."/>
            <person name="Sharon I."/>
            <person name="Castelle C.J."/>
            <person name="Probst A.J."/>
            <person name="Thomas B.C."/>
            <person name="Singh A."/>
            <person name="Wilkins M.J."/>
            <person name="Karaoz U."/>
            <person name="Brodie E.L."/>
            <person name="Williams K.H."/>
            <person name="Hubbard S.S."/>
            <person name="Banfield J.F."/>
        </authorList>
    </citation>
    <scope>NUCLEOTIDE SEQUENCE [LARGE SCALE GENOMIC DNA]</scope>
</reference>
<name>A0A1G2G180_9BACT</name>
<evidence type="ECO:0000313" key="3">
    <source>
        <dbReference type="Proteomes" id="UP000177480"/>
    </source>
</evidence>
<organism evidence="2 3">
    <name type="scientific">Candidatus Ryanbacteria bacterium RIFCSPHIGHO2_01_FULL_45_22</name>
    <dbReference type="NCBI Taxonomy" id="1802114"/>
    <lineage>
        <taxon>Bacteria</taxon>
        <taxon>Candidatus Ryaniibacteriota</taxon>
    </lineage>
</organism>
<dbReference type="STRING" id="1802114.A2719_03760"/>
<accession>A0A1G2G180</accession>
<protein>
    <submittedName>
        <fullName evidence="2">Uncharacterized protein</fullName>
    </submittedName>
</protein>
<feature type="transmembrane region" description="Helical" evidence="1">
    <location>
        <begin position="15"/>
        <end position="33"/>
    </location>
</feature>
<dbReference type="Proteomes" id="UP000177480">
    <property type="component" value="Unassembled WGS sequence"/>
</dbReference>
<gene>
    <name evidence="2" type="ORF">A2719_03760</name>
</gene>
<evidence type="ECO:0000256" key="1">
    <source>
        <dbReference type="SAM" id="Phobius"/>
    </source>
</evidence>
<keyword evidence="1" id="KW-0812">Transmembrane</keyword>
<evidence type="ECO:0000313" key="2">
    <source>
        <dbReference type="EMBL" id="OGZ44046.1"/>
    </source>
</evidence>
<keyword evidence="1" id="KW-1133">Transmembrane helix</keyword>
<comment type="caution">
    <text evidence="2">The sequence shown here is derived from an EMBL/GenBank/DDBJ whole genome shotgun (WGS) entry which is preliminary data.</text>
</comment>
<dbReference type="EMBL" id="MHNK01000010">
    <property type="protein sequence ID" value="OGZ44046.1"/>
    <property type="molecule type" value="Genomic_DNA"/>
</dbReference>
<sequence>MNSISSNFTRGQRSALSFFVMTAIAGYMSLFLIDKANDAVDNLDALDNAPYFQQLRTLEKELEGYTDTMMQTYASPALKFSVSYPVAWQIKEQDMQVDFLDPLFQKKGYVNNVASIEVLREISREEAIRKVFFVEDNGLYFAVGRLGRKGDPAVSYSVNNNNIIVGDTAVAVYDSVGTYLGIVSNYRALISHGNRHASMNVLGSRELFDALVSTFTFIN</sequence>
<dbReference type="AlphaFoldDB" id="A0A1G2G180"/>